<keyword evidence="2" id="KW-1185">Reference proteome</keyword>
<reference evidence="1 2" key="1">
    <citation type="journal article" date="2019" name="Nat. Ecol. Evol.">
        <title>Megaphylogeny resolves global patterns of mushroom evolution.</title>
        <authorList>
            <person name="Varga T."/>
            <person name="Krizsan K."/>
            <person name="Foldi C."/>
            <person name="Dima B."/>
            <person name="Sanchez-Garcia M."/>
            <person name="Sanchez-Ramirez S."/>
            <person name="Szollosi G.J."/>
            <person name="Szarkandi J.G."/>
            <person name="Papp V."/>
            <person name="Albert L."/>
            <person name="Andreopoulos W."/>
            <person name="Angelini C."/>
            <person name="Antonin V."/>
            <person name="Barry K.W."/>
            <person name="Bougher N.L."/>
            <person name="Buchanan P."/>
            <person name="Buyck B."/>
            <person name="Bense V."/>
            <person name="Catcheside P."/>
            <person name="Chovatia M."/>
            <person name="Cooper J."/>
            <person name="Damon W."/>
            <person name="Desjardin D."/>
            <person name="Finy P."/>
            <person name="Geml J."/>
            <person name="Haridas S."/>
            <person name="Hughes K."/>
            <person name="Justo A."/>
            <person name="Karasinski D."/>
            <person name="Kautmanova I."/>
            <person name="Kiss B."/>
            <person name="Kocsube S."/>
            <person name="Kotiranta H."/>
            <person name="LaButti K.M."/>
            <person name="Lechner B.E."/>
            <person name="Liimatainen K."/>
            <person name="Lipzen A."/>
            <person name="Lukacs Z."/>
            <person name="Mihaltcheva S."/>
            <person name="Morgado L.N."/>
            <person name="Niskanen T."/>
            <person name="Noordeloos M.E."/>
            <person name="Ohm R.A."/>
            <person name="Ortiz-Santana B."/>
            <person name="Ovrebo C."/>
            <person name="Racz N."/>
            <person name="Riley R."/>
            <person name="Savchenko A."/>
            <person name="Shiryaev A."/>
            <person name="Soop K."/>
            <person name="Spirin V."/>
            <person name="Szebenyi C."/>
            <person name="Tomsovsky M."/>
            <person name="Tulloss R.E."/>
            <person name="Uehling J."/>
            <person name="Grigoriev I.V."/>
            <person name="Vagvolgyi C."/>
            <person name="Papp T."/>
            <person name="Martin F.M."/>
            <person name="Miettinen O."/>
            <person name="Hibbett D.S."/>
            <person name="Nagy L.G."/>
        </authorList>
    </citation>
    <scope>NUCLEOTIDE SEQUENCE [LARGE SCALE GENOMIC DNA]</scope>
    <source>
        <strain evidence="1 2">NL-1719</strain>
    </source>
</reference>
<sequence length="392" mass="45322">MNWASAEIRNVPQRTGLGAEATDYPPMGPVFDYLSPLDLIHFSLTSRRGYLAVTDYRKDAFSITALLGRYFSQTNVLGFRFLQAQIGFVISGSSALQFFGRVYYPESDLDIYVEARREGPLMDWLTRVGYTYIPDPLEGRFPSLDQKLHKLDNQTQNRCPGVLKPSLEDESALYRNRSMVKVYNFRRDTDPTKKIQLILTYNAPLELILAYHSTCVMNFITHDTAYSLFPYATFEERVALVIKKSRDERCLDKYRARGWTILNQVPLAEARDPRSDFYSRSRRNGTTRYVGDKRCWTIPLSPKLEAGTSGSTKYLNSWQLFHKDTDTPNSYGCDMRFKILRSRILENSYTIALKPAMFLEPILSALEYHIGYQLDRDVEGLMRQYFQSFNGL</sequence>
<evidence type="ECO:0000313" key="1">
    <source>
        <dbReference type="EMBL" id="TFK63308.1"/>
    </source>
</evidence>
<dbReference type="Proteomes" id="UP000308600">
    <property type="component" value="Unassembled WGS sequence"/>
</dbReference>
<name>A0ACD3ABQ1_9AGAR</name>
<evidence type="ECO:0000313" key="2">
    <source>
        <dbReference type="Proteomes" id="UP000308600"/>
    </source>
</evidence>
<accession>A0ACD3ABQ1</accession>
<dbReference type="EMBL" id="ML208530">
    <property type="protein sequence ID" value="TFK63308.1"/>
    <property type="molecule type" value="Genomic_DNA"/>
</dbReference>
<proteinExistence type="predicted"/>
<organism evidence="1 2">
    <name type="scientific">Pluteus cervinus</name>
    <dbReference type="NCBI Taxonomy" id="181527"/>
    <lineage>
        <taxon>Eukaryota</taxon>
        <taxon>Fungi</taxon>
        <taxon>Dikarya</taxon>
        <taxon>Basidiomycota</taxon>
        <taxon>Agaricomycotina</taxon>
        <taxon>Agaricomycetes</taxon>
        <taxon>Agaricomycetidae</taxon>
        <taxon>Agaricales</taxon>
        <taxon>Pluteineae</taxon>
        <taxon>Pluteaceae</taxon>
        <taxon>Pluteus</taxon>
    </lineage>
</organism>
<gene>
    <name evidence="1" type="ORF">BDN72DRAFT_902536</name>
</gene>
<protein>
    <submittedName>
        <fullName evidence="1">Uncharacterized protein</fullName>
    </submittedName>
</protein>